<dbReference type="PROSITE" id="PS50943">
    <property type="entry name" value="HTH_CROC1"/>
    <property type="match status" value="1"/>
</dbReference>
<accession>A0ABV8LK47</accession>
<dbReference type="RefSeq" id="WP_253754815.1">
    <property type="nucleotide sequence ID" value="NZ_JAMZDZ010000001.1"/>
</dbReference>
<dbReference type="Gene3D" id="1.10.260.40">
    <property type="entry name" value="lambda repressor-like DNA-binding domains"/>
    <property type="match status" value="1"/>
</dbReference>
<dbReference type="InterPro" id="IPR010982">
    <property type="entry name" value="Lambda_DNA-bd_dom_sf"/>
</dbReference>
<proteinExistence type="predicted"/>
<feature type="domain" description="HTH cro/C1-type" evidence="1">
    <location>
        <begin position="18"/>
        <end position="72"/>
    </location>
</feature>
<evidence type="ECO:0000259" key="1">
    <source>
        <dbReference type="PROSITE" id="PS50943"/>
    </source>
</evidence>
<dbReference type="Pfam" id="PF13560">
    <property type="entry name" value="HTH_31"/>
    <property type="match status" value="1"/>
</dbReference>
<sequence length="303" mass="34921">MAVQGSPAVARHRLRLALRKAREVRELTQGEVAASLDWSLSKLQRIEGGENSVSPTDTRALLQILGVTDAAVVDQLVNEARQARKRSTWDDPRYRDFLTGPTKALFQFESEARVMRVFHTILVPGVLQTRDLAEHILGFWREELGPSELELRLETRLTRRQHVFERPESPDYRLLLDESVLHRLVGGPRIYADQLEQLLGDAHADRIQLRIAPFEVTAQFIVGLPFTVLSLDESDGGSLLYRESYLVDELIHDTEKVSRHIEIFDQLWTRSYSGQETERLIGDQVDHLRKRLRREKRSESLDR</sequence>
<dbReference type="Pfam" id="PF19054">
    <property type="entry name" value="DUF5753"/>
    <property type="match status" value="1"/>
</dbReference>
<keyword evidence="3" id="KW-1185">Reference proteome</keyword>
<dbReference type="SUPFAM" id="SSF47413">
    <property type="entry name" value="lambda repressor-like DNA-binding domains"/>
    <property type="match status" value="1"/>
</dbReference>
<reference evidence="3" key="1">
    <citation type="journal article" date="2019" name="Int. J. Syst. Evol. Microbiol.">
        <title>The Global Catalogue of Microorganisms (GCM) 10K type strain sequencing project: providing services to taxonomists for standard genome sequencing and annotation.</title>
        <authorList>
            <consortium name="The Broad Institute Genomics Platform"/>
            <consortium name="The Broad Institute Genome Sequencing Center for Infectious Disease"/>
            <person name="Wu L."/>
            <person name="Ma J."/>
        </authorList>
    </citation>
    <scope>NUCLEOTIDE SEQUENCE [LARGE SCALE GENOMIC DNA]</scope>
    <source>
        <strain evidence="3">CGMCC 4.7289</strain>
    </source>
</reference>
<dbReference type="InterPro" id="IPR001387">
    <property type="entry name" value="Cro/C1-type_HTH"/>
</dbReference>
<organism evidence="2 3">
    <name type="scientific">Hamadaea flava</name>
    <dbReference type="NCBI Taxonomy" id="1742688"/>
    <lineage>
        <taxon>Bacteria</taxon>
        <taxon>Bacillati</taxon>
        <taxon>Actinomycetota</taxon>
        <taxon>Actinomycetes</taxon>
        <taxon>Micromonosporales</taxon>
        <taxon>Micromonosporaceae</taxon>
        <taxon>Hamadaea</taxon>
    </lineage>
</organism>
<evidence type="ECO:0000313" key="2">
    <source>
        <dbReference type="EMBL" id="MFC4131355.1"/>
    </source>
</evidence>
<protein>
    <submittedName>
        <fullName evidence="2">Helix-turn-helix domain-containing protein</fullName>
    </submittedName>
</protein>
<name>A0ABV8LK47_9ACTN</name>
<dbReference type="EMBL" id="JBHSAY010000006">
    <property type="protein sequence ID" value="MFC4131355.1"/>
    <property type="molecule type" value="Genomic_DNA"/>
</dbReference>
<dbReference type="SMART" id="SM00530">
    <property type="entry name" value="HTH_XRE"/>
    <property type="match status" value="1"/>
</dbReference>
<dbReference type="Proteomes" id="UP001595816">
    <property type="component" value="Unassembled WGS sequence"/>
</dbReference>
<gene>
    <name evidence="2" type="ORF">ACFOZ4_12145</name>
</gene>
<comment type="caution">
    <text evidence="2">The sequence shown here is derived from an EMBL/GenBank/DDBJ whole genome shotgun (WGS) entry which is preliminary data.</text>
</comment>
<evidence type="ECO:0000313" key="3">
    <source>
        <dbReference type="Proteomes" id="UP001595816"/>
    </source>
</evidence>
<dbReference type="InterPro" id="IPR043917">
    <property type="entry name" value="DUF5753"/>
</dbReference>
<dbReference type="CDD" id="cd00093">
    <property type="entry name" value="HTH_XRE"/>
    <property type="match status" value="1"/>
</dbReference>